<feature type="region of interest" description="Disordered" evidence="1">
    <location>
        <begin position="238"/>
        <end position="265"/>
    </location>
</feature>
<feature type="region of interest" description="Disordered" evidence="1">
    <location>
        <begin position="120"/>
        <end position="141"/>
    </location>
</feature>
<protein>
    <submittedName>
        <fullName evidence="2">Uncharacterized protein</fullName>
    </submittedName>
</protein>
<evidence type="ECO:0000256" key="1">
    <source>
        <dbReference type="SAM" id="MobiDB-lite"/>
    </source>
</evidence>
<gene>
    <name evidence="2" type="ORF">SEUCBS140593_010813</name>
</gene>
<dbReference type="Proteomes" id="UP001642482">
    <property type="component" value="Unassembled WGS sequence"/>
</dbReference>
<sequence length="389" mass="43218">MFNAANTIWQMLSQRSIMGTNDDGDSSTTSSTSVHDYLPTFCDVLVVKTMLQRVGRLPLELVDAIVDDAAYWAHTRVEVDYHREMGHDLNVSSRPTGNQFLIRTPPLGFQRAPVLGDEDDRQEYATEGPEPRPVPSGNGEGSALCSVEDIRGWLPSAHAPLLEHPCRRIVFTIVSHDQGWASSGDRGGYRGSYTWFDVGLERYGWDGEARSQPSPQETAPFAPAAPHTASLYTLRPDVVDAAPPPADHWDHPRHAQPSNQPPAIHQFSFPLLPGVDCLQMNRCATLEFTEHTVVWSWTDKTPRDESVLAPDADADTDRPSEDSTAFVDDPQREPPLDPLQKIGRGSETSDGSFVRNLQVGDVVTVWAKARFPGWINTIRRVQVDVYWAV</sequence>
<feature type="region of interest" description="Disordered" evidence="1">
    <location>
        <begin position="304"/>
        <end position="350"/>
    </location>
</feature>
<evidence type="ECO:0000313" key="2">
    <source>
        <dbReference type="EMBL" id="CAK7238561.1"/>
    </source>
</evidence>
<accession>A0ABP0D4Y0</accession>
<proteinExistence type="predicted"/>
<dbReference type="EMBL" id="CAWUHD010000277">
    <property type="protein sequence ID" value="CAK7238561.1"/>
    <property type="molecule type" value="Genomic_DNA"/>
</dbReference>
<reference evidence="2 3" key="1">
    <citation type="submission" date="2024-01" db="EMBL/GenBank/DDBJ databases">
        <authorList>
            <person name="Allen C."/>
            <person name="Tagirdzhanova G."/>
        </authorList>
    </citation>
    <scope>NUCLEOTIDE SEQUENCE [LARGE SCALE GENOMIC DNA]</scope>
</reference>
<organism evidence="2 3">
    <name type="scientific">Sporothrix eucalyptigena</name>
    <dbReference type="NCBI Taxonomy" id="1812306"/>
    <lineage>
        <taxon>Eukaryota</taxon>
        <taxon>Fungi</taxon>
        <taxon>Dikarya</taxon>
        <taxon>Ascomycota</taxon>
        <taxon>Pezizomycotina</taxon>
        <taxon>Sordariomycetes</taxon>
        <taxon>Sordariomycetidae</taxon>
        <taxon>Ophiostomatales</taxon>
        <taxon>Ophiostomataceae</taxon>
        <taxon>Sporothrix</taxon>
    </lineage>
</organism>
<name>A0ABP0D4Y0_9PEZI</name>
<evidence type="ECO:0000313" key="3">
    <source>
        <dbReference type="Proteomes" id="UP001642482"/>
    </source>
</evidence>
<comment type="caution">
    <text evidence="2">The sequence shown here is derived from an EMBL/GenBank/DDBJ whole genome shotgun (WGS) entry which is preliminary data.</text>
</comment>
<keyword evidence="3" id="KW-1185">Reference proteome</keyword>